<dbReference type="InterPro" id="IPR050270">
    <property type="entry name" value="DegV_domain_contain"/>
</dbReference>
<dbReference type="InterPro" id="IPR003797">
    <property type="entry name" value="DegV"/>
</dbReference>
<name>A0A370GDW6_9BACI</name>
<evidence type="ECO:0000313" key="3">
    <source>
        <dbReference type="EMBL" id="RDI41871.1"/>
    </source>
</evidence>
<dbReference type="OrthoDB" id="5429275at2"/>
<dbReference type="Gene3D" id="3.30.1180.10">
    <property type="match status" value="1"/>
</dbReference>
<evidence type="ECO:0000313" key="4">
    <source>
        <dbReference type="Proteomes" id="UP000255326"/>
    </source>
</evidence>
<evidence type="ECO:0000256" key="2">
    <source>
        <dbReference type="ARBA" id="ARBA00023121"/>
    </source>
</evidence>
<dbReference type="Pfam" id="PF02645">
    <property type="entry name" value="DegV"/>
    <property type="match status" value="1"/>
</dbReference>
<dbReference type="RefSeq" id="WP_114745763.1">
    <property type="nucleotide sequence ID" value="NZ_QQAY01000006.1"/>
</dbReference>
<keyword evidence="4" id="KW-1185">Reference proteome</keyword>
<reference evidence="3 4" key="1">
    <citation type="submission" date="2018-07" db="EMBL/GenBank/DDBJ databases">
        <title>Genomic Encyclopedia of Type Strains, Phase IV (KMG-IV): sequencing the most valuable type-strain genomes for metagenomic binning, comparative biology and taxonomic classification.</title>
        <authorList>
            <person name="Goeker M."/>
        </authorList>
    </citation>
    <scope>NUCLEOTIDE SEQUENCE [LARGE SCALE GENOMIC DNA]</scope>
    <source>
        <strain evidence="3 4">DSM 25281</strain>
    </source>
</reference>
<dbReference type="InterPro" id="IPR043168">
    <property type="entry name" value="DegV_C"/>
</dbReference>
<protein>
    <submittedName>
        <fullName evidence="3">DegV family protein with EDD domain</fullName>
    </submittedName>
</protein>
<keyword evidence="2" id="KW-0446">Lipid-binding</keyword>
<dbReference type="PANTHER" id="PTHR33434">
    <property type="entry name" value="DEGV DOMAIN-CONTAINING PROTEIN DR_1986-RELATED"/>
    <property type="match status" value="1"/>
</dbReference>
<dbReference type="PROSITE" id="PS51482">
    <property type="entry name" value="DEGV"/>
    <property type="match status" value="1"/>
</dbReference>
<dbReference type="Gene3D" id="3.40.50.10170">
    <property type="match status" value="1"/>
</dbReference>
<organism evidence="3 4">
    <name type="scientific">Falsibacillus pallidus</name>
    <dbReference type="NCBI Taxonomy" id="493781"/>
    <lineage>
        <taxon>Bacteria</taxon>
        <taxon>Bacillati</taxon>
        <taxon>Bacillota</taxon>
        <taxon>Bacilli</taxon>
        <taxon>Bacillales</taxon>
        <taxon>Bacillaceae</taxon>
        <taxon>Falsibacillus</taxon>
    </lineage>
</organism>
<dbReference type="GO" id="GO:0008289">
    <property type="term" value="F:lipid binding"/>
    <property type="evidence" value="ECO:0007669"/>
    <property type="project" value="UniProtKB-KW"/>
</dbReference>
<dbReference type="PANTHER" id="PTHR33434:SF8">
    <property type="entry name" value="DEGV DOMAIN-CONTAINING PROTEIN SPR1019"/>
    <property type="match status" value="1"/>
</dbReference>
<dbReference type="EMBL" id="QQAY01000006">
    <property type="protein sequence ID" value="RDI41871.1"/>
    <property type="molecule type" value="Genomic_DNA"/>
</dbReference>
<evidence type="ECO:0000256" key="1">
    <source>
        <dbReference type="ARBA" id="ARBA00003238"/>
    </source>
</evidence>
<sequence>MVQIITDSSSDLPKELLDRYNITVVPLSVRIDEKEYLEGVNLNPEQFFEKMFASDQLPKTSQPSPSVFADVFEELKSKGELLCLTISSGLSGTYQSACMAKDLTEANVEVFDTLGGSLAHGILILKAAALAEQGLERAAILKKLHEWREDMKILILLDTLENVVKGGRLSKFQGSIAKVLNIKVILEGIKGEIEVIEKIRGQKKFLKRSLEMIGERRTDFSDTIFGITHTGNVEDAEYMKKEIQSLYNPKEVIIHYMGATMGTYAGKNGMIVSFI</sequence>
<gene>
    <name evidence="3" type="ORF">DFR59_10630</name>
</gene>
<accession>A0A370GDW6</accession>
<dbReference type="SUPFAM" id="SSF82549">
    <property type="entry name" value="DAK1/DegV-like"/>
    <property type="match status" value="1"/>
</dbReference>
<proteinExistence type="predicted"/>
<comment type="function">
    <text evidence="1">May bind long-chain fatty acids, such as palmitate, and may play a role in lipid transport or fatty acid metabolism.</text>
</comment>
<dbReference type="AlphaFoldDB" id="A0A370GDW6"/>
<dbReference type="NCBIfam" id="TIGR00762">
    <property type="entry name" value="DegV"/>
    <property type="match status" value="1"/>
</dbReference>
<dbReference type="Proteomes" id="UP000255326">
    <property type="component" value="Unassembled WGS sequence"/>
</dbReference>
<comment type="caution">
    <text evidence="3">The sequence shown here is derived from an EMBL/GenBank/DDBJ whole genome shotgun (WGS) entry which is preliminary data.</text>
</comment>